<evidence type="ECO:0000256" key="3">
    <source>
        <dbReference type="RuleBase" id="RU000461"/>
    </source>
</evidence>
<keyword evidence="1 3" id="KW-0479">Metal-binding</keyword>
<organism evidence="4 5">
    <name type="scientific">Achaetomium macrosporum</name>
    <dbReference type="NCBI Taxonomy" id="79813"/>
    <lineage>
        <taxon>Eukaryota</taxon>
        <taxon>Fungi</taxon>
        <taxon>Dikarya</taxon>
        <taxon>Ascomycota</taxon>
        <taxon>Pezizomycotina</taxon>
        <taxon>Sordariomycetes</taxon>
        <taxon>Sordariomycetidae</taxon>
        <taxon>Sordariales</taxon>
        <taxon>Chaetomiaceae</taxon>
        <taxon>Achaetomium</taxon>
    </lineage>
</organism>
<dbReference type="SUPFAM" id="SSF48264">
    <property type="entry name" value="Cytochrome P450"/>
    <property type="match status" value="1"/>
</dbReference>
<dbReference type="Proteomes" id="UP001303760">
    <property type="component" value="Unassembled WGS sequence"/>
</dbReference>
<dbReference type="GO" id="GO:0005506">
    <property type="term" value="F:iron ion binding"/>
    <property type="evidence" value="ECO:0007669"/>
    <property type="project" value="InterPro"/>
</dbReference>
<dbReference type="InterPro" id="IPR001128">
    <property type="entry name" value="Cyt_P450"/>
</dbReference>
<keyword evidence="2 3" id="KW-0408">Iron</keyword>
<evidence type="ECO:0008006" key="6">
    <source>
        <dbReference type="Google" id="ProtNLM"/>
    </source>
</evidence>
<reference evidence="4" key="2">
    <citation type="submission" date="2023-05" db="EMBL/GenBank/DDBJ databases">
        <authorList>
            <consortium name="Lawrence Berkeley National Laboratory"/>
            <person name="Steindorff A."/>
            <person name="Hensen N."/>
            <person name="Bonometti L."/>
            <person name="Westerberg I."/>
            <person name="Brannstrom I.O."/>
            <person name="Guillou S."/>
            <person name="Cros-Aarteil S."/>
            <person name="Calhoun S."/>
            <person name="Haridas S."/>
            <person name="Kuo A."/>
            <person name="Mondo S."/>
            <person name="Pangilinan J."/>
            <person name="Riley R."/>
            <person name="Labutti K."/>
            <person name="Andreopoulos B."/>
            <person name="Lipzen A."/>
            <person name="Chen C."/>
            <person name="Yanf M."/>
            <person name="Daum C."/>
            <person name="Ng V."/>
            <person name="Clum A."/>
            <person name="Ohm R."/>
            <person name="Martin F."/>
            <person name="Silar P."/>
            <person name="Natvig D."/>
            <person name="Lalanne C."/>
            <person name="Gautier V."/>
            <person name="Ament-Velasquez S.L."/>
            <person name="Kruys A."/>
            <person name="Hutchinson M.I."/>
            <person name="Powell A.J."/>
            <person name="Barry K."/>
            <person name="Miller A.N."/>
            <person name="Grigoriev I.V."/>
            <person name="Debuchy R."/>
            <person name="Gladieux P."/>
            <person name="Thoren M.H."/>
            <person name="Johannesson H."/>
        </authorList>
    </citation>
    <scope>NUCLEOTIDE SEQUENCE</scope>
    <source>
        <strain evidence="4">CBS 532.94</strain>
    </source>
</reference>
<dbReference type="Pfam" id="PF00067">
    <property type="entry name" value="p450"/>
    <property type="match status" value="1"/>
</dbReference>
<evidence type="ECO:0000313" key="5">
    <source>
        <dbReference type="Proteomes" id="UP001303760"/>
    </source>
</evidence>
<dbReference type="GO" id="GO:0016705">
    <property type="term" value="F:oxidoreductase activity, acting on paired donors, with incorporation or reduction of molecular oxygen"/>
    <property type="evidence" value="ECO:0007669"/>
    <property type="project" value="InterPro"/>
</dbReference>
<evidence type="ECO:0000256" key="1">
    <source>
        <dbReference type="ARBA" id="ARBA00022723"/>
    </source>
</evidence>
<keyword evidence="3" id="KW-0349">Heme</keyword>
<dbReference type="PROSITE" id="PS00086">
    <property type="entry name" value="CYTOCHROME_P450"/>
    <property type="match status" value="1"/>
</dbReference>
<dbReference type="EMBL" id="MU860561">
    <property type="protein sequence ID" value="KAK4233422.1"/>
    <property type="molecule type" value="Genomic_DNA"/>
</dbReference>
<protein>
    <recommendedName>
        <fullName evidence="6">Cytochrome P450</fullName>
    </recommendedName>
</protein>
<name>A0AAN7C252_9PEZI</name>
<keyword evidence="5" id="KW-1185">Reference proteome</keyword>
<dbReference type="AlphaFoldDB" id="A0AAN7C252"/>
<keyword evidence="3" id="KW-0560">Oxidoreductase</keyword>
<gene>
    <name evidence="4" type="ORF">C8A03DRAFT_19513</name>
</gene>
<dbReference type="InterPro" id="IPR017972">
    <property type="entry name" value="Cyt_P450_CS"/>
</dbReference>
<sequence length="398" mass="44672">MFYITISLAAAVWVALTFLTRKWRAWRVRQWVKGQLAIASFGYVVDTSTETYLRLRATENRRLRAAFGINNSLTTASRVEHQAFMTTAHLLVKNKRRNWETLYGVAERFLQVELQTVAPRHLDLRSLRLAESVRCMVLAVVLFDNFGIDPATIPRDALVTITEEINNQWLSSKCQPDDVTPSELLNSTIDSLHLTSPSSPIGHQPLAPTEVLSLLMPQYETLWRVVLLTFVTAYHYQADAYQDAEQRTAEVPSCLGTGDPASEKEALQLAKEGLRLCPSNKHLYRSPLPTPGQPNPAPLAADISSLHRHPSIWGRDAYLFRPSRFDSDDFTPAQREAYIPFSVGRHKCPAAGGFGERMVTLLVVALGRGLGPRVGSIQRGKKGLPTGRDEMEGWMFRF</sequence>
<accession>A0AAN7C252</accession>
<dbReference type="GO" id="GO:0004497">
    <property type="term" value="F:monooxygenase activity"/>
    <property type="evidence" value="ECO:0007669"/>
    <property type="project" value="UniProtKB-KW"/>
</dbReference>
<keyword evidence="3" id="KW-0503">Monooxygenase</keyword>
<dbReference type="InterPro" id="IPR036396">
    <property type="entry name" value="Cyt_P450_sf"/>
</dbReference>
<comment type="caution">
    <text evidence="4">The sequence shown here is derived from an EMBL/GenBank/DDBJ whole genome shotgun (WGS) entry which is preliminary data.</text>
</comment>
<comment type="similarity">
    <text evidence="3">Belongs to the cytochrome P450 family.</text>
</comment>
<reference evidence="4" key="1">
    <citation type="journal article" date="2023" name="Mol. Phylogenet. Evol.">
        <title>Genome-scale phylogeny and comparative genomics of the fungal order Sordariales.</title>
        <authorList>
            <person name="Hensen N."/>
            <person name="Bonometti L."/>
            <person name="Westerberg I."/>
            <person name="Brannstrom I.O."/>
            <person name="Guillou S."/>
            <person name="Cros-Aarteil S."/>
            <person name="Calhoun S."/>
            <person name="Haridas S."/>
            <person name="Kuo A."/>
            <person name="Mondo S."/>
            <person name="Pangilinan J."/>
            <person name="Riley R."/>
            <person name="LaButti K."/>
            <person name="Andreopoulos B."/>
            <person name="Lipzen A."/>
            <person name="Chen C."/>
            <person name="Yan M."/>
            <person name="Daum C."/>
            <person name="Ng V."/>
            <person name="Clum A."/>
            <person name="Steindorff A."/>
            <person name="Ohm R.A."/>
            <person name="Martin F."/>
            <person name="Silar P."/>
            <person name="Natvig D.O."/>
            <person name="Lalanne C."/>
            <person name="Gautier V."/>
            <person name="Ament-Velasquez S.L."/>
            <person name="Kruys A."/>
            <person name="Hutchinson M.I."/>
            <person name="Powell A.J."/>
            <person name="Barry K."/>
            <person name="Miller A.N."/>
            <person name="Grigoriev I.V."/>
            <person name="Debuchy R."/>
            <person name="Gladieux P."/>
            <person name="Hiltunen Thoren M."/>
            <person name="Johannesson H."/>
        </authorList>
    </citation>
    <scope>NUCLEOTIDE SEQUENCE</scope>
    <source>
        <strain evidence="4">CBS 532.94</strain>
    </source>
</reference>
<evidence type="ECO:0000313" key="4">
    <source>
        <dbReference type="EMBL" id="KAK4233422.1"/>
    </source>
</evidence>
<evidence type="ECO:0000256" key="2">
    <source>
        <dbReference type="ARBA" id="ARBA00023004"/>
    </source>
</evidence>
<dbReference type="Gene3D" id="1.10.630.10">
    <property type="entry name" value="Cytochrome P450"/>
    <property type="match status" value="1"/>
</dbReference>
<proteinExistence type="inferred from homology"/>
<dbReference type="GO" id="GO:0020037">
    <property type="term" value="F:heme binding"/>
    <property type="evidence" value="ECO:0007669"/>
    <property type="project" value="InterPro"/>
</dbReference>